<comment type="caution">
    <text evidence="1">The sequence shown here is derived from an EMBL/GenBank/DDBJ whole genome shotgun (WGS) entry which is preliminary data.</text>
</comment>
<protein>
    <submittedName>
        <fullName evidence="1">Uncharacterized protein</fullName>
    </submittedName>
</protein>
<gene>
    <name evidence="1" type="ORF">T4D_2897</name>
</gene>
<organism evidence="1 2">
    <name type="scientific">Trichinella pseudospiralis</name>
    <name type="common">Parasitic roundworm</name>
    <dbReference type="NCBI Taxonomy" id="6337"/>
    <lineage>
        <taxon>Eukaryota</taxon>
        <taxon>Metazoa</taxon>
        <taxon>Ecdysozoa</taxon>
        <taxon>Nematoda</taxon>
        <taxon>Enoplea</taxon>
        <taxon>Dorylaimia</taxon>
        <taxon>Trichinellida</taxon>
        <taxon>Trichinellidae</taxon>
        <taxon>Trichinella</taxon>
    </lineage>
</organism>
<accession>A0A0V1FCY8</accession>
<keyword evidence="2" id="KW-1185">Reference proteome</keyword>
<evidence type="ECO:0000313" key="1">
    <source>
        <dbReference type="EMBL" id="KRY83848.1"/>
    </source>
</evidence>
<dbReference type="EMBL" id="JYDT01000129">
    <property type="protein sequence ID" value="KRY83848.1"/>
    <property type="molecule type" value="Genomic_DNA"/>
</dbReference>
<dbReference type="Proteomes" id="UP000054995">
    <property type="component" value="Unassembled WGS sequence"/>
</dbReference>
<name>A0A0V1FCY8_TRIPS</name>
<proteinExistence type="predicted"/>
<sequence length="66" mass="7654">MVSSYTMLFIACLPKDAFCVRISSFIANQIDLLMVLWHCTRFSTLGLKCVYSTFSHHNLYHTESNF</sequence>
<dbReference type="AlphaFoldDB" id="A0A0V1FCY8"/>
<reference evidence="1 2" key="1">
    <citation type="submission" date="2015-01" db="EMBL/GenBank/DDBJ databases">
        <title>Evolution of Trichinella species and genotypes.</title>
        <authorList>
            <person name="Korhonen P.K."/>
            <person name="Edoardo P."/>
            <person name="Giuseppe L.R."/>
            <person name="Gasser R.B."/>
        </authorList>
    </citation>
    <scope>NUCLEOTIDE SEQUENCE [LARGE SCALE GENOMIC DNA]</scope>
    <source>
        <strain evidence="1">ISS470</strain>
    </source>
</reference>
<evidence type="ECO:0000313" key="2">
    <source>
        <dbReference type="Proteomes" id="UP000054995"/>
    </source>
</evidence>